<evidence type="ECO:0000256" key="1">
    <source>
        <dbReference type="ARBA" id="ARBA00004651"/>
    </source>
</evidence>
<feature type="transmembrane region" description="Helical" evidence="9">
    <location>
        <begin position="12"/>
        <end position="36"/>
    </location>
</feature>
<evidence type="ECO:0000256" key="6">
    <source>
        <dbReference type="ARBA" id="ARBA00022840"/>
    </source>
</evidence>
<proteinExistence type="predicted"/>
<sequence length="586" mass="64754">MLKTLAKQLKEFTFTAIISPLWMIGEVICEMIIPVLMGRIVDKGIGTDVVPGNMGYIASTGLVMVVVAFLGLMCGIMGGVTRSKASAGLSMNLRKAMHDNIQSFSFANIDKFSTSGLVTRLTTDVTNIQNSFMMLLSMAVRAPMSMVVAMVMSFYLSPRIASIYLIAVLFLATLMFLLMGSTTRYFKKVFERYDALNESVQENVSAIRVVKAYVREEYENDKFKKAAFNIYEMFVKAEKKLAKVSPIMMGTVYTCILLISWVGAHMIVSDELTTGALMSLLAYCMNILMSLMMVSMVFVMITMSEASARRISEVINEKSSITNPVNPVMEVKDGSVVFDHVNFAYKEDAKEPVLKDINLDIKSGETIGIIGSTGSAKSSLVNLISRLYDVTGGEVRVGGIDVRDYDMEVLRNEVAVVLQKNELFSGTIYDNLRWGKPDATDEECRKACELACASEFIDRMPQGYNTYIEQGGSNVSGGQKQRLCIARALLKSPKILILDDSTSAVDTATDAKIRQAFAQEIPNTTKFIIAQRISSVQNCDRIIVMEDGTVNDFGSHDELIARNPIYREVYESQTGASGDADFDEKN</sequence>
<reference evidence="12 13" key="1">
    <citation type="submission" date="2016-10" db="EMBL/GenBank/DDBJ databases">
        <authorList>
            <person name="de Groot N.N."/>
        </authorList>
    </citation>
    <scope>NUCLEOTIDE SEQUENCE [LARGE SCALE GENOMIC DNA]</scope>
    <source>
        <strain evidence="12 13">AR40</strain>
    </source>
</reference>
<dbReference type="Gene3D" id="3.40.50.300">
    <property type="entry name" value="P-loop containing nucleotide triphosphate hydrolases"/>
    <property type="match status" value="1"/>
</dbReference>
<dbReference type="InterPro" id="IPR003439">
    <property type="entry name" value="ABC_transporter-like_ATP-bd"/>
</dbReference>
<dbReference type="SMART" id="SM00382">
    <property type="entry name" value="AAA"/>
    <property type="match status" value="1"/>
</dbReference>
<organism evidence="12 13">
    <name type="scientific">Butyrivibrio fibrisolvens</name>
    <dbReference type="NCBI Taxonomy" id="831"/>
    <lineage>
        <taxon>Bacteria</taxon>
        <taxon>Bacillati</taxon>
        <taxon>Bacillota</taxon>
        <taxon>Clostridia</taxon>
        <taxon>Lachnospirales</taxon>
        <taxon>Lachnospiraceae</taxon>
        <taxon>Butyrivibrio</taxon>
    </lineage>
</organism>
<keyword evidence="2" id="KW-0813">Transport</keyword>
<dbReference type="InterPro" id="IPR036640">
    <property type="entry name" value="ABC1_TM_sf"/>
</dbReference>
<evidence type="ECO:0000256" key="9">
    <source>
        <dbReference type="SAM" id="Phobius"/>
    </source>
</evidence>
<dbReference type="Proteomes" id="UP000182584">
    <property type="component" value="Unassembled WGS sequence"/>
</dbReference>
<dbReference type="PROSITE" id="PS50893">
    <property type="entry name" value="ABC_TRANSPORTER_2"/>
    <property type="match status" value="1"/>
</dbReference>
<dbReference type="SUPFAM" id="SSF90123">
    <property type="entry name" value="ABC transporter transmembrane region"/>
    <property type="match status" value="1"/>
</dbReference>
<dbReference type="InterPro" id="IPR027417">
    <property type="entry name" value="P-loop_NTPase"/>
</dbReference>
<dbReference type="InterPro" id="IPR039421">
    <property type="entry name" value="Type_1_exporter"/>
</dbReference>
<keyword evidence="4 9" id="KW-0812">Transmembrane</keyword>
<dbReference type="PROSITE" id="PS00211">
    <property type="entry name" value="ABC_TRANSPORTER_1"/>
    <property type="match status" value="1"/>
</dbReference>
<gene>
    <name evidence="12" type="ORF">SAMN04487884_103167</name>
</gene>
<feature type="domain" description="ABC transmembrane type-1" evidence="11">
    <location>
        <begin position="17"/>
        <end position="303"/>
    </location>
</feature>
<dbReference type="Pfam" id="PF00005">
    <property type="entry name" value="ABC_tran"/>
    <property type="match status" value="1"/>
</dbReference>
<feature type="transmembrane region" description="Helical" evidence="9">
    <location>
        <begin position="247"/>
        <end position="268"/>
    </location>
</feature>
<protein>
    <submittedName>
        <fullName evidence="12">ATP-binding cassette, subfamily B</fullName>
    </submittedName>
</protein>
<dbReference type="GO" id="GO:0016887">
    <property type="term" value="F:ATP hydrolysis activity"/>
    <property type="evidence" value="ECO:0007669"/>
    <property type="project" value="InterPro"/>
</dbReference>
<keyword evidence="3" id="KW-1003">Cell membrane</keyword>
<comment type="subcellular location">
    <subcellularLocation>
        <location evidence="1">Cell membrane</location>
        <topology evidence="1">Multi-pass membrane protein</topology>
    </subcellularLocation>
</comment>
<dbReference type="SUPFAM" id="SSF52540">
    <property type="entry name" value="P-loop containing nucleoside triphosphate hydrolases"/>
    <property type="match status" value="1"/>
</dbReference>
<dbReference type="RefSeq" id="WP_074754382.1">
    <property type="nucleotide sequence ID" value="NZ_FOGJ01000003.1"/>
</dbReference>
<feature type="transmembrane region" description="Helical" evidence="9">
    <location>
        <begin position="280"/>
        <end position="301"/>
    </location>
</feature>
<dbReference type="OrthoDB" id="9762778at2"/>
<evidence type="ECO:0000259" key="11">
    <source>
        <dbReference type="PROSITE" id="PS50929"/>
    </source>
</evidence>
<dbReference type="FunFam" id="3.40.50.300:FF:000221">
    <property type="entry name" value="Multidrug ABC transporter ATP-binding protein"/>
    <property type="match status" value="1"/>
</dbReference>
<feature type="domain" description="ABC transporter" evidence="10">
    <location>
        <begin position="336"/>
        <end position="572"/>
    </location>
</feature>
<keyword evidence="6 12" id="KW-0067">ATP-binding</keyword>
<dbReference type="AlphaFoldDB" id="A0A1H9MNE2"/>
<dbReference type="PANTHER" id="PTHR43394">
    <property type="entry name" value="ATP-DEPENDENT PERMEASE MDL1, MITOCHONDRIAL"/>
    <property type="match status" value="1"/>
</dbReference>
<evidence type="ECO:0000256" key="5">
    <source>
        <dbReference type="ARBA" id="ARBA00022741"/>
    </source>
</evidence>
<evidence type="ECO:0000313" key="13">
    <source>
        <dbReference type="Proteomes" id="UP000182584"/>
    </source>
</evidence>
<dbReference type="GO" id="GO:0015421">
    <property type="term" value="F:ABC-type oligopeptide transporter activity"/>
    <property type="evidence" value="ECO:0007669"/>
    <property type="project" value="TreeGrafter"/>
</dbReference>
<feature type="transmembrane region" description="Helical" evidence="9">
    <location>
        <begin position="56"/>
        <end position="81"/>
    </location>
</feature>
<dbReference type="InterPro" id="IPR011527">
    <property type="entry name" value="ABC1_TM_dom"/>
</dbReference>
<accession>A0A1H9MNE2</accession>
<feature type="transmembrane region" description="Helical" evidence="9">
    <location>
        <begin position="132"/>
        <end position="155"/>
    </location>
</feature>
<dbReference type="InterPro" id="IPR017871">
    <property type="entry name" value="ABC_transporter-like_CS"/>
</dbReference>
<dbReference type="Pfam" id="PF00664">
    <property type="entry name" value="ABC_membrane"/>
    <property type="match status" value="1"/>
</dbReference>
<name>A0A1H9MNE2_BUTFI</name>
<keyword evidence="7 9" id="KW-1133">Transmembrane helix</keyword>
<evidence type="ECO:0000256" key="4">
    <source>
        <dbReference type="ARBA" id="ARBA00022692"/>
    </source>
</evidence>
<keyword evidence="5" id="KW-0547">Nucleotide-binding</keyword>
<keyword evidence="8 9" id="KW-0472">Membrane</keyword>
<feature type="transmembrane region" description="Helical" evidence="9">
    <location>
        <begin position="161"/>
        <end position="179"/>
    </location>
</feature>
<evidence type="ECO:0000259" key="10">
    <source>
        <dbReference type="PROSITE" id="PS50893"/>
    </source>
</evidence>
<dbReference type="GO" id="GO:0005524">
    <property type="term" value="F:ATP binding"/>
    <property type="evidence" value="ECO:0007669"/>
    <property type="project" value="UniProtKB-KW"/>
</dbReference>
<dbReference type="CDD" id="cd18548">
    <property type="entry name" value="ABC_6TM_Tm287_like"/>
    <property type="match status" value="1"/>
</dbReference>
<dbReference type="EMBL" id="FOGJ01000003">
    <property type="protein sequence ID" value="SER24955.1"/>
    <property type="molecule type" value="Genomic_DNA"/>
</dbReference>
<evidence type="ECO:0000313" key="12">
    <source>
        <dbReference type="EMBL" id="SER24955.1"/>
    </source>
</evidence>
<evidence type="ECO:0000256" key="8">
    <source>
        <dbReference type="ARBA" id="ARBA00023136"/>
    </source>
</evidence>
<evidence type="ECO:0000256" key="3">
    <source>
        <dbReference type="ARBA" id="ARBA00022475"/>
    </source>
</evidence>
<dbReference type="PROSITE" id="PS50929">
    <property type="entry name" value="ABC_TM1F"/>
    <property type="match status" value="1"/>
</dbReference>
<dbReference type="Gene3D" id="1.20.1560.10">
    <property type="entry name" value="ABC transporter type 1, transmembrane domain"/>
    <property type="match status" value="1"/>
</dbReference>
<dbReference type="PANTHER" id="PTHR43394:SF1">
    <property type="entry name" value="ATP-BINDING CASSETTE SUB-FAMILY B MEMBER 10, MITOCHONDRIAL"/>
    <property type="match status" value="1"/>
</dbReference>
<dbReference type="GO" id="GO:0005886">
    <property type="term" value="C:plasma membrane"/>
    <property type="evidence" value="ECO:0007669"/>
    <property type="project" value="UniProtKB-SubCell"/>
</dbReference>
<evidence type="ECO:0000256" key="2">
    <source>
        <dbReference type="ARBA" id="ARBA00022448"/>
    </source>
</evidence>
<dbReference type="InterPro" id="IPR003593">
    <property type="entry name" value="AAA+_ATPase"/>
</dbReference>
<dbReference type="eggNOG" id="COG1132">
    <property type="taxonomic scope" value="Bacteria"/>
</dbReference>
<evidence type="ECO:0000256" key="7">
    <source>
        <dbReference type="ARBA" id="ARBA00022989"/>
    </source>
</evidence>